<feature type="transmembrane region" description="Helical" evidence="1">
    <location>
        <begin position="53"/>
        <end position="73"/>
    </location>
</feature>
<keyword evidence="1" id="KW-1133">Transmembrane helix</keyword>
<organism evidence="2 3">
    <name type="scientific">Streptococcus sanguinis</name>
    <dbReference type="NCBI Taxonomy" id="1305"/>
    <lineage>
        <taxon>Bacteria</taxon>
        <taxon>Bacillati</taxon>
        <taxon>Bacillota</taxon>
        <taxon>Bacilli</taxon>
        <taxon>Lactobacillales</taxon>
        <taxon>Streptococcaceae</taxon>
        <taxon>Streptococcus</taxon>
    </lineage>
</organism>
<sequence length="195" mass="23419">MKEVVFRQSWLKIIILAISASALAVFMTTVLVLPSKNGYLLFDSNISVIEKMFLVIGTIVFDFLSILVWICLFRDKRFLRLTEQGFYFKPLLFREVSFYSWEEIQRIDYRIERIRHYAKYQLFNKSHILTICFHSVDPAVLKRSRLASRKSKRYKFGIPEPLEITLMLLKKEKPKYIYKTMVDYHNQWQVRQKNS</sequence>
<keyword evidence="1" id="KW-0472">Membrane</keyword>
<name>A0A0B7GKS7_STRSA</name>
<protein>
    <submittedName>
        <fullName evidence="2">Uncharacterized protein</fullName>
    </submittedName>
</protein>
<accession>A0A0B7GKS7</accession>
<gene>
    <name evidence="2" type="ORF">SSV_0966</name>
</gene>
<dbReference type="Proteomes" id="UP000183504">
    <property type="component" value="Unassembled WGS sequence"/>
</dbReference>
<keyword evidence="1" id="KW-0812">Transmembrane</keyword>
<evidence type="ECO:0000313" key="2">
    <source>
        <dbReference type="EMBL" id="CEL90266.1"/>
    </source>
</evidence>
<proteinExistence type="predicted"/>
<dbReference type="EMBL" id="CDMW01000001">
    <property type="protein sequence ID" value="CEL90266.1"/>
    <property type="molecule type" value="Genomic_DNA"/>
</dbReference>
<feature type="transmembrane region" description="Helical" evidence="1">
    <location>
        <begin position="12"/>
        <end position="33"/>
    </location>
</feature>
<evidence type="ECO:0000256" key="1">
    <source>
        <dbReference type="SAM" id="Phobius"/>
    </source>
</evidence>
<dbReference type="AlphaFoldDB" id="A0A0B7GKS7"/>
<dbReference type="RefSeq" id="WP_072073917.1">
    <property type="nucleotide sequence ID" value="NZ_CDMW01000001.1"/>
</dbReference>
<reference evidence="2 3" key="1">
    <citation type="submission" date="2015-01" db="EMBL/GenBank/DDBJ databases">
        <authorList>
            <person name="Pelicic Vladimir"/>
        </authorList>
    </citation>
    <scope>NUCLEOTIDE SEQUENCE [LARGE SCALE GENOMIC DNA]</scope>
    <source>
        <strain evidence="2 3">2908</strain>
    </source>
</reference>
<evidence type="ECO:0000313" key="3">
    <source>
        <dbReference type="Proteomes" id="UP000183504"/>
    </source>
</evidence>